<protein>
    <submittedName>
        <fullName evidence="1">Uncharacterized protein</fullName>
    </submittedName>
</protein>
<dbReference type="EMBL" id="FN653063">
    <property type="protein sequence ID" value="CBY24798.1"/>
    <property type="molecule type" value="Genomic_DNA"/>
</dbReference>
<reference evidence="1" key="1">
    <citation type="journal article" date="2010" name="Science">
        <title>Plasticity of animal genome architecture unmasked by rapid evolution of a pelagic tunicate.</title>
        <authorList>
            <person name="Denoeud F."/>
            <person name="Henriet S."/>
            <person name="Mungpakdee S."/>
            <person name="Aury J.M."/>
            <person name="Da Silva C."/>
            <person name="Brinkmann H."/>
            <person name="Mikhaleva J."/>
            <person name="Olsen L.C."/>
            <person name="Jubin C."/>
            <person name="Canestro C."/>
            <person name="Bouquet J.M."/>
            <person name="Danks G."/>
            <person name="Poulain J."/>
            <person name="Campsteijn C."/>
            <person name="Adamski M."/>
            <person name="Cross I."/>
            <person name="Yadetie F."/>
            <person name="Muffato M."/>
            <person name="Louis A."/>
            <person name="Butcher S."/>
            <person name="Tsagkogeorga G."/>
            <person name="Konrad A."/>
            <person name="Singh S."/>
            <person name="Jensen M.F."/>
            <person name="Cong E.H."/>
            <person name="Eikeseth-Otteraa H."/>
            <person name="Noel B."/>
            <person name="Anthouard V."/>
            <person name="Porcel B.M."/>
            <person name="Kachouri-Lafond R."/>
            <person name="Nishino A."/>
            <person name="Ugolini M."/>
            <person name="Chourrout P."/>
            <person name="Nishida H."/>
            <person name="Aasland R."/>
            <person name="Huzurbazar S."/>
            <person name="Westhof E."/>
            <person name="Delsuc F."/>
            <person name="Lehrach H."/>
            <person name="Reinhardt R."/>
            <person name="Weissenbach J."/>
            <person name="Roy S.W."/>
            <person name="Artiguenave F."/>
            <person name="Postlethwait J.H."/>
            <person name="Manak J.R."/>
            <person name="Thompson E.M."/>
            <person name="Jaillon O."/>
            <person name="Du Pasquier L."/>
            <person name="Boudinot P."/>
            <person name="Liberles D.A."/>
            <person name="Volff J.N."/>
            <person name="Philippe H."/>
            <person name="Lenhard B."/>
            <person name="Roest Crollius H."/>
            <person name="Wincker P."/>
            <person name="Chourrout D."/>
        </authorList>
    </citation>
    <scope>NUCLEOTIDE SEQUENCE [LARGE SCALE GENOMIC DNA]</scope>
</reference>
<name>E4XK22_OIKDI</name>
<sequence length="32" mass="3469">MPGAGLAPKIVAGLFQIFRSLTAPIWHQAFET</sequence>
<evidence type="ECO:0000313" key="1">
    <source>
        <dbReference type="EMBL" id="CBY24798.1"/>
    </source>
</evidence>
<accession>E4XK22</accession>
<dbReference type="InParanoid" id="E4XK22"/>
<gene>
    <name evidence="1" type="ORF">GSOID_T00012971001</name>
</gene>
<dbReference type="AlphaFoldDB" id="E4XK22"/>
<organism evidence="1">
    <name type="scientific">Oikopleura dioica</name>
    <name type="common">Tunicate</name>
    <dbReference type="NCBI Taxonomy" id="34765"/>
    <lineage>
        <taxon>Eukaryota</taxon>
        <taxon>Metazoa</taxon>
        <taxon>Chordata</taxon>
        <taxon>Tunicata</taxon>
        <taxon>Appendicularia</taxon>
        <taxon>Copelata</taxon>
        <taxon>Oikopleuridae</taxon>
        <taxon>Oikopleura</taxon>
    </lineage>
</organism>
<dbReference type="Proteomes" id="UP000001307">
    <property type="component" value="Unassembled WGS sequence"/>
</dbReference>
<keyword evidence="2" id="KW-1185">Reference proteome</keyword>
<evidence type="ECO:0000313" key="2">
    <source>
        <dbReference type="Proteomes" id="UP000001307"/>
    </source>
</evidence>
<proteinExistence type="predicted"/>